<dbReference type="AlphaFoldDB" id="A0A8S4B9I3"/>
<evidence type="ECO:0000313" key="3">
    <source>
        <dbReference type="Proteomes" id="UP000677803"/>
    </source>
</evidence>
<organism evidence="2 3">
    <name type="scientific">Menidia menidia</name>
    <name type="common">Atlantic silverside</name>
    <dbReference type="NCBI Taxonomy" id="238744"/>
    <lineage>
        <taxon>Eukaryota</taxon>
        <taxon>Metazoa</taxon>
        <taxon>Chordata</taxon>
        <taxon>Craniata</taxon>
        <taxon>Vertebrata</taxon>
        <taxon>Euteleostomi</taxon>
        <taxon>Actinopterygii</taxon>
        <taxon>Neopterygii</taxon>
        <taxon>Teleostei</taxon>
        <taxon>Neoteleostei</taxon>
        <taxon>Acanthomorphata</taxon>
        <taxon>Ovalentaria</taxon>
        <taxon>Atherinomorphae</taxon>
        <taxon>Atheriniformes</taxon>
        <taxon>Atherinopsidae</taxon>
        <taxon>Menidiinae</taxon>
        <taxon>Menidia</taxon>
    </lineage>
</organism>
<dbReference type="EMBL" id="CAJRST010012224">
    <property type="protein sequence ID" value="CAG5928152.1"/>
    <property type="molecule type" value="Genomic_DNA"/>
</dbReference>
<evidence type="ECO:0000313" key="2">
    <source>
        <dbReference type="EMBL" id="CAG5928152.1"/>
    </source>
</evidence>
<dbReference type="Proteomes" id="UP000677803">
    <property type="component" value="Unassembled WGS sequence"/>
</dbReference>
<evidence type="ECO:0000256" key="1">
    <source>
        <dbReference type="SAM" id="MobiDB-lite"/>
    </source>
</evidence>
<name>A0A8S4B9I3_9TELE</name>
<comment type="caution">
    <text evidence="2">The sequence shown here is derived from an EMBL/GenBank/DDBJ whole genome shotgun (WGS) entry which is preliminary data.</text>
</comment>
<sequence length="141" mass="15784">MMSSPFFYPRSIQCLRISASGKVRRPAPLLISLFHPMRGKYFPVLWLQPVVRPPRPAGFPTCRSRGACVPGHVAAETACVRRSTSPSDREATWPVGADRGLFVLQEDQLGHRAEGERERKETELEAAREGRLSGMRKEPLS</sequence>
<gene>
    <name evidence="2" type="ORF">MMEN_LOCUS11812</name>
</gene>
<proteinExistence type="predicted"/>
<accession>A0A8S4B9I3</accession>
<feature type="region of interest" description="Disordered" evidence="1">
    <location>
        <begin position="108"/>
        <end position="141"/>
    </location>
</feature>
<keyword evidence="3" id="KW-1185">Reference proteome</keyword>
<protein>
    <submittedName>
        <fullName evidence="2">(Atlantic silverside) hypothetical protein</fullName>
    </submittedName>
</protein>
<reference evidence="2" key="1">
    <citation type="submission" date="2021-05" db="EMBL/GenBank/DDBJ databases">
        <authorList>
            <person name="Tigano A."/>
        </authorList>
    </citation>
    <scope>NUCLEOTIDE SEQUENCE</scope>
</reference>